<dbReference type="Pfam" id="PF04237">
    <property type="entry name" value="YjbR"/>
    <property type="match status" value="1"/>
</dbReference>
<dbReference type="InterPro" id="IPR058532">
    <property type="entry name" value="YjbR/MT2646/Rv2570-like"/>
</dbReference>
<name>A0AA37MBQ8_9HYPH</name>
<proteinExistence type="predicted"/>
<dbReference type="EMBL" id="BPQM01000052">
    <property type="protein sequence ID" value="GJD79109.1"/>
    <property type="molecule type" value="Genomic_DNA"/>
</dbReference>
<dbReference type="SUPFAM" id="SSF142906">
    <property type="entry name" value="YjbR-like"/>
    <property type="match status" value="1"/>
</dbReference>
<keyword evidence="2" id="KW-1185">Reference proteome</keyword>
<dbReference type="InterPro" id="IPR038056">
    <property type="entry name" value="YjbR-like_sf"/>
</dbReference>
<sequence length="138" mass="15297">MPCLPEDVRALALMLPETVEGAHQGHPDFRVGGRIYATLWTDEQRVVVKLTPEVQAELIDAEPDAFEPVPGNWGSRGWTSLDLYAAEEETLRDALLSAWRTVAPPSLVARYEGLALDPEQGRRVISHRRGRSSALLRG</sequence>
<dbReference type="Proteomes" id="UP001055108">
    <property type="component" value="Unassembled WGS sequence"/>
</dbReference>
<reference evidence="1" key="1">
    <citation type="journal article" date="2016" name="Front. Microbiol.">
        <title>Genome Sequence of the Piezophilic, Mesophilic Sulfate-Reducing Bacterium Desulfovibrio indicus J2T.</title>
        <authorList>
            <person name="Cao J."/>
            <person name="Maignien L."/>
            <person name="Shao Z."/>
            <person name="Alain K."/>
            <person name="Jebbar M."/>
        </authorList>
    </citation>
    <scope>NUCLEOTIDE SEQUENCE</scope>
    <source>
        <strain evidence="1">NBRC 103626</strain>
    </source>
</reference>
<evidence type="ECO:0000313" key="1">
    <source>
        <dbReference type="EMBL" id="GJD79109.1"/>
    </source>
</evidence>
<protein>
    <recommendedName>
        <fullName evidence="3">MmcQ/YjbR family DNA-binding protein</fullName>
    </recommendedName>
</protein>
<accession>A0AA37MBQ8</accession>
<organism evidence="1 2">
    <name type="scientific">Methylobacterium gregans</name>
    <dbReference type="NCBI Taxonomy" id="374424"/>
    <lineage>
        <taxon>Bacteria</taxon>
        <taxon>Pseudomonadati</taxon>
        <taxon>Pseudomonadota</taxon>
        <taxon>Alphaproteobacteria</taxon>
        <taxon>Hyphomicrobiales</taxon>
        <taxon>Methylobacteriaceae</taxon>
        <taxon>Methylobacterium</taxon>
    </lineage>
</organism>
<evidence type="ECO:0008006" key="3">
    <source>
        <dbReference type="Google" id="ProtNLM"/>
    </source>
</evidence>
<dbReference type="AlphaFoldDB" id="A0AA37MBQ8"/>
<dbReference type="Gene3D" id="3.90.1150.30">
    <property type="match status" value="1"/>
</dbReference>
<comment type="caution">
    <text evidence="1">The sequence shown here is derived from an EMBL/GenBank/DDBJ whole genome shotgun (WGS) entry which is preliminary data.</text>
</comment>
<reference evidence="1" key="2">
    <citation type="submission" date="2021-08" db="EMBL/GenBank/DDBJ databases">
        <authorList>
            <person name="Tani A."/>
            <person name="Ola A."/>
            <person name="Ogura Y."/>
            <person name="Katsura K."/>
            <person name="Hayashi T."/>
        </authorList>
    </citation>
    <scope>NUCLEOTIDE SEQUENCE</scope>
    <source>
        <strain evidence="1">NBRC 103626</strain>
    </source>
</reference>
<evidence type="ECO:0000313" key="2">
    <source>
        <dbReference type="Proteomes" id="UP001055108"/>
    </source>
</evidence>
<gene>
    <name evidence="1" type="ORF">NBEOAGPD_2330</name>
</gene>